<reference evidence="3" key="1">
    <citation type="submission" date="2019-02" db="EMBL/GenBank/DDBJ databases">
        <authorList>
            <person name="Gruber-Vodicka R. H."/>
            <person name="Seah K. B. B."/>
        </authorList>
    </citation>
    <scope>NUCLEOTIDE SEQUENCE</scope>
    <source>
        <strain evidence="3">BECK_BZ131</strain>
    </source>
</reference>
<gene>
    <name evidence="3" type="ORF">BECKFW1821C_GA0114237_104136</name>
</gene>
<sequence length="137" mass="15680">MGRFREEVFKKAKNKEARGCIGIGEYGSIKLNSIRFFKGIVLMKAIAANDAKNRFGALLYAAQREPVHIHRENHPVAVILSGREYETFSLYEQRRDRAGKRALELLSRPTPNELASLSEDEVLEMVNQEIADYRAKR</sequence>
<dbReference type="NCBIfam" id="TIGR01552">
    <property type="entry name" value="phd_fam"/>
    <property type="match status" value="1"/>
</dbReference>
<evidence type="ECO:0000313" key="3">
    <source>
        <dbReference type="EMBL" id="VFJ72987.1"/>
    </source>
</evidence>
<dbReference type="Pfam" id="PF02604">
    <property type="entry name" value="PhdYeFM_antitox"/>
    <property type="match status" value="1"/>
</dbReference>
<protein>
    <recommendedName>
        <fullName evidence="2">Antitoxin</fullName>
    </recommendedName>
</protein>
<dbReference type="InterPro" id="IPR036165">
    <property type="entry name" value="YefM-like_sf"/>
</dbReference>
<dbReference type="AlphaFoldDB" id="A0A450TVF7"/>
<name>A0A450TVF7_9GAMM</name>
<comment type="function">
    <text evidence="2">Antitoxin component of a type II toxin-antitoxin (TA) system.</text>
</comment>
<evidence type="ECO:0000256" key="1">
    <source>
        <dbReference type="ARBA" id="ARBA00009981"/>
    </source>
</evidence>
<dbReference type="SUPFAM" id="SSF143120">
    <property type="entry name" value="YefM-like"/>
    <property type="match status" value="1"/>
</dbReference>
<accession>A0A450TVF7</accession>
<comment type="similarity">
    <text evidence="1 2">Belongs to the phD/YefM antitoxin family.</text>
</comment>
<proteinExistence type="inferred from homology"/>
<dbReference type="EMBL" id="CAADFE010000041">
    <property type="protein sequence ID" value="VFJ72987.1"/>
    <property type="molecule type" value="Genomic_DNA"/>
</dbReference>
<evidence type="ECO:0000256" key="2">
    <source>
        <dbReference type="RuleBase" id="RU362080"/>
    </source>
</evidence>
<dbReference type="InterPro" id="IPR006442">
    <property type="entry name" value="Antitoxin_Phd/YefM"/>
</dbReference>
<organism evidence="3">
    <name type="scientific">Candidatus Kentrum sp. FW</name>
    <dbReference type="NCBI Taxonomy" id="2126338"/>
    <lineage>
        <taxon>Bacteria</taxon>
        <taxon>Pseudomonadati</taxon>
        <taxon>Pseudomonadota</taxon>
        <taxon>Gammaproteobacteria</taxon>
        <taxon>Candidatus Kentrum</taxon>
    </lineage>
</organism>
<dbReference type="Gene3D" id="3.40.1620.10">
    <property type="entry name" value="YefM-like domain"/>
    <property type="match status" value="1"/>
</dbReference>